<dbReference type="InterPro" id="IPR016181">
    <property type="entry name" value="Acyl_CoA_acyltransferase"/>
</dbReference>
<protein>
    <recommendedName>
        <fullName evidence="3">N-acetyltransferase</fullName>
    </recommendedName>
</protein>
<dbReference type="AlphaFoldDB" id="A0A0D6MMA9"/>
<dbReference type="InterPro" id="IPR007434">
    <property type="entry name" value="FemAB-like"/>
</dbReference>
<accession>A0A0D6MMA9</accession>
<dbReference type="Pfam" id="PF04339">
    <property type="entry name" value="FemAB_like"/>
    <property type="match status" value="1"/>
</dbReference>
<reference evidence="1 2" key="1">
    <citation type="submission" date="2012-10" db="EMBL/GenBank/DDBJ databases">
        <title>Genome sequencing of Tanticharoenia sakaeratensis NBRC 103193.</title>
        <authorList>
            <person name="Azuma Y."/>
            <person name="Hadano H."/>
            <person name="Hirakawa H."/>
            <person name="Matsushita K."/>
        </authorList>
    </citation>
    <scope>NUCLEOTIDE SEQUENCE [LARGE SCALE GENOMIC DNA]</scope>
    <source>
        <strain evidence="1 2">NBRC 103193</strain>
    </source>
</reference>
<evidence type="ECO:0000313" key="2">
    <source>
        <dbReference type="Proteomes" id="UP000032679"/>
    </source>
</evidence>
<dbReference type="Proteomes" id="UP000032679">
    <property type="component" value="Unassembled WGS sequence"/>
</dbReference>
<evidence type="ECO:0008006" key="3">
    <source>
        <dbReference type="Google" id="ProtNLM"/>
    </source>
</evidence>
<dbReference type="Gene3D" id="3.40.630.30">
    <property type="match status" value="1"/>
</dbReference>
<name>A0A0D6MMA9_9PROT</name>
<keyword evidence="2" id="KW-1185">Reference proteome</keyword>
<evidence type="ECO:0000313" key="1">
    <source>
        <dbReference type="EMBL" id="GAN54565.1"/>
    </source>
</evidence>
<dbReference type="PANTHER" id="PTHR47017:SF1">
    <property type="entry name" value="ACYL-COA"/>
    <property type="match status" value="1"/>
</dbReference>
<proteinExistence type="predicted"/>
<comment type="caution">
    <text evidence="1">The sequence shown here is derived from an EMBL/GenBank/DDBJ whole genome shotgun (WGS) entry which is preliminary data.</text>
</comment>
<gene>
    <name evidence="1" type="ORF">Tasa_024_031</name>
</gene>
<sequence length="411" mass="45977">MGQSPGRLHPAFALTWARRTPTLSVMSEWSLSLHSAIAEIAPETWDACAGDDNPFVSHAFLSALEDSGSVGPRTGWLPRHAILRDPDGRVLAAAPLYGKSHSYGEYVFDHAWANAFEQAGGRYYPKLQLAVPFSPVPGPRLLIRPDAMADRAVIMRAFGGALMQACGELGLSSVHATFCEEAEQEALVADGWLPRLGLQYHWHNRDYRDFDDFLGALASRKRKSLRRERRDAQKCGLVFHTKCGDAITREDWRAFHRFYLSTIDRKWGSAYLSQSFFPMLSERLGDRVVLMTAEHDGVPVAGAMNLRGRDALYGRNWGCTGDWPFLHFELCYYRAIDFAIEHGLSRVEAGAQGEHKIQRGYVPVLTRSAHYIAHPGLRDAIESFLDAERPAIVAEAEELATFSPYRQDDAP</sequence>
<dbReference type="SUPFAM" id="SSF55729">
    <property type="entry name" value="Acyl-CoA N-acyltransferases (Nat)"/>
    <property type="match status" value="1"/>
</dbReference>
<dbReference type="EMBL" id="BALE01000024">
    <property type="protein sequence ID" value="GAN54565.1"/>
    <property type="molecule type" value="Genomic_DNA"/>
</dbReference>
<dbReference type="PANTHER" id="PTHR47017">
    <property type="entry name" value="ACYL-COA"/>
    <property type="match status" value="1"/>
</dbReference>
<organism evidence="1 2">
    <name type="scientific">Tanticharoenia sakaeratensis NBRC 103193</name>
    <dbReference type="NCBI Taxonomy" id="1231623"/>
    <lineage>
        <taxon>Bacteria</taxon>
        <taxon>Pseudomonadati</taxon>
        <taxon>Pseudomonadota</taxon>
        <taxon>Alphaproteobacteria</taxon>
        <taxon>Acetobacterales</taxon>
        <taxon>Acetobacteraceae</taxon>
        <taxon>Tanticharoenia</taxon>
    </lineage>
</organism>
<dbReference type="STRING" id="1231623.Tasa_024_031"/>